<organism evidence="2 3">
    <name type="scientific">Candidatus Merdivivens pullistercoris</name>
    <dbReference type="NCBI Taxonomy" id="2840873"/>
    <lineage>
        <taxon>Bacteria</taxon>
        <taxon>Pseudomonadati</taxon>
        <taxon>Bacteroidota</taxon>
        <taxon>Bacteroidia</taxon>
        <taxon>Bacteroidales</taxon>
        <taxon>Muribaculaceae</taxon>
        <taxon>Muribaculaceae incertae sedis</taxon>
        <taxon>Candidatus Merdivivens</taxon>
    </lineage>
</organism>
<reference evidence="2" key="1">
    <citation type="submission" date="2020-10" db="EMBL/GenBank/DDBJ databases">
        <authorList>
            <person name="Gilroy R."/>
        </authorList>
    </citation>
    <scope>NUCLEOTIDE SEQUENCE</scope>
    <source>
        <strain evidence="2">10037</strain>
    </source>
</reference>
<evidence type="ECO:0000256" key="1">
    <source>
        <dbReference type="SAM" id="Phobius"/>
    </source>
</evidence>
<evidence type="ECO:0000313" key="3">
    <source>
        <dbReference type="Proteomes" id="UP000823597"/>
    </source>
</evidence>
<dbReference type="Proteomes" id="UP000823597">
    <property type="component" value="Unassembled WGS sequence"/>
</dbReference>
<accession>A0A9D9I4B8</accession>
<feature type="transmembrane region" description="Helical" evidence="1">
    <location>
        <begin position="73"/>
        <end position="94"/>
    </location>
</feature>
<name>A0A9D9I4B8_9BACT</name>
<gene>
    <name evidence="2" type="ORF">IAB93_06700</name>
</gene>
<evidence type="ECO:0000313" key="2">
    <source>
        <dbReference type="EMBL" id="MBO8465667.1"/>
    </source>
</evidence>
<proteinExistence type="predicted"/>
<feature type="transmembrane region" description="Helical" evidence="1">
    <location>
        <begin position="34"/>
        <end position="67"/>
    </location>
</feature>
<dbReference type="AlphaFoldDB" id="A0A9D9I4B8"/>
<sequence length="119" mass="13198">MDDFTKPAEDLSKEAIEYAELRIDKFKLKTSKDIAVILGRIFGMLAMLLVGMTALTAAAFGLVLIIGEALGSYAGGAFIVAGVFAVIVAVLFIFRKRLFLNTFVRLMVRLFYNKDEEPR</sequence>
<keyword evidence="1" id="KW-0472">Membrane</keyword>
<evidence type="ECO:0008006" key="4">
    <source>
        <dbReference type="Google" id="ProtNLM"/>
    </source>
</evidence>
<dbReference type="EMBL" id="JADIME010000072">
    <property type="protein sequence ID" value="MBO8465667.1"/>
    <property type="molecule type" value="Genomic_DNA"/>
</dbReference>
<reference evidence="2" key="2">
    <citation type="journal article" date="2021" name="PeerJ">
        <title>Extensive microbial diversity within the chicken gut microbiome revealed by metagenomics and culture.</title>
        <authorList>
            <person name="Gilroy R."/>
            <person name="Ravi A."/>
            <person name="Getino M."/>
            <person name="Pursley I."/>
            <person name="Horton D.L."/>
            <person name="Alikhan N.F."/>
            <person name="Baker D."/>
            <person name="Gharbi K."/>
            <person name="Hall N."/>
            <person name="Watson M."/>
            <person name="Adriaenssens E.M."/>
            <person name="Foster-Nyarko E."/>
            <person name="Jarju S."/>
            <person name="Secka A."/>
            <person name="Antonio M."/>
            <person name="Oren A."/>
            <person name="Chaudhuri R.R."/>
            <person name="La Ragione R."/>
            <person name="Hildebrand F."/>
            <person name="Pallen M.J."/>
        </authorList>
    </citation>
    <scope>NUCLEOTIDE SEQUENCE</scope>
    <source>
        <strain evidence="2">10037</strain>
    </source>
</reference>
<keyword evidence="1" id="KW-1133">Transmembrane helix</keyword>
<comment type="caution">
    <text evidence="2">The sequence shown here is derived from an EMBL/GenBank/DDBJ whole genome shotgun (WGS) entry which is preliminary data.</text>
</comment>
<protein>
    <recommendedName>
        <fullName evidence="4">Phage holin family protein</fullName>
    </recommendedName>
</protein>
<keyword evidence="1" id="KW-0812">Transmembrane</keyword>